<accession>A0AB34KS69</accession>
<sequence length="265" mass="28560">MADYAKKKNDELQTLCKERGLAHTGKKADLVKRLEEHDAQGKTAEPAKPAAAEDEIDWDEEPATETAKAATSEPNATAIAAGGIGQPQNPQAVPNQQVGEDPAKPDTAVGAAPAAPKTDDAPQGTEAASESKKAPEEFTLGLQERTLEEEIAKRKKRAEKFGIDPSSDETLKQLERAKRFGTTNVPGLLNQALPERKEREKKRAAEGAQDGGIRKRSRVRPGAGKRQPTEKKEKPANAVPGSWMTEADKQAAEKRKARFAPSSTE</sequence>
<dbReference type="InterPro" id="IPR036361">
    <property type="entry name" value="SAP_dom_sf"/>
</dbReference>
<dbReference type="InterPro" id="IPR052240">
    <property type="entry name" value="SAP_domain_ribonucleoprotein"/>
</dbReference>
<feature type="domain" description="SAP" evidence="4">
    <location>
        <begin position="4"/>
        <end position="38"/>
    </location>
</feature>
<dbReference type="SUPFAM" id="SSF68906">
    <property type="entry name" value="SAP domain"/>
    <property type="match status" value="1"/>
</dbReference>
<keyword evidence="6" id="KW-1185">Reference proteome</keyword>
<proteinExistence type="inferred from homology"/>
<feature type="compositionally biased region" description="Basic and acidic residues" evidence="3">
    <location>
        <begin position="169"/>
        <end position="178"/>
    </location>
</feature>
<dbReference type="EMBL" id="JAAQHG020000008">
    <property type="protein sequence ID" value="KAL1587877.1"/>
    <property type="molecule type" value="Genomic_DNA"/>
</dbReference>
<dbReference type="GeneID" id="96004708"/>
<organism evidence="5 6">
    <name type="scientific">Cladosporium halotolerans</name>
    <dbReference type="NCBI Taxonomy" id="1052096"/>
    <lineage>
        <taxon>Eukaryota</taxon>
        <taxon>Fungi</taxon>
        <taxon>Dikarya</taxon>
        <taxon>Ascomycota</taxon>
        <taxon>Pezizomycotina</taxon>
        <taxon>Dothideomycetes</taxon>
        <taxon>Dothideomycetidae</taxon>
        <taxon>Cladosporiales</taxon>
        <taxon>Cladosporiaceae</taxon>
        <taxon>Cladosporium</taxon>
    </lineage>
</organism>
<feature type="compositionally biased region" description="Low complexity" evidence="3">
    <location>
        <begin position="64"/>
        <end position="73"/>
    </location>
</feature>
<dbReference type="RefSeq" id="XP_069230982.1">
    <property type="nucleotide sequence ID" value="XM_069371870.1"/>
</dbReference>
<dbReference type="Proteomes" id="UP000803884">
    <property type="component" value="Unassembled WGS sequence"/>
</dbReference>
<protein>
    <recommendedName>
        <fullName evidence="4">SAP domain-containing protein</fullName>
    </recommendedName>
</protein>
<evidence type="ECO:0000256" key="3">
    <source>
        <dbReference type="SAM" id="MobiDB-lite"/>
    </source>
</evidence>
<comment type="similarity">
    <text evidence="2">Belongs to the SAP domain-containing ribonucleoprotein family.</text>
</comment>
<gene>
    <name evidence="5" type="ORF">WHR41_03264</name>
</gene>
<comment type="caution">
    <text evidence="5">The sequence shown here is derived from an EMBL/GenBank/DDBJ whole genome shotgun (WGS) entry which is preliminary data.</text>
</comment>
<keyword evidence="1" id="KW-0597">Phosphoprotein</keyword>
<dbReference type="PANTHER" id="PTHR46551">
    <property type="entry name" value="SAP DOMAIN-CONTAINING RIBONUCLEOPROTEIN"/>
    <property type="match status" value="1"/>
</dbReference>
<evidence type="ECO:0000313" key="5">
    <source>
        <dbReference type="EMBL" id="KAL1587877.1"/>
    </source>
</evidence>
<dbReference type="Pfam" id="PF18592">
    <property type="entry name" value="Tho1_MOS11_C"/>
    <property type="match status" value="1"/>
</dbReference>
<feature type="region of interest" description="Disordered" evidence="3">
    <location>
        <begin position="33"/>
        <end position="265"/>
    </location>
</feature>
<evidence type="ECO:0000313" key="6">
    <source>
        <dbReference type="Proteomes" id="UP000803884"/>
    </source>
</evidence>
<evidence type="ECO:0000259" key="4">
    <source>
        <dbReference type="PROSITE" id="PS50800"/>
    </source>
</evidence>
<evidence type="ECO:0000256" key="1">
    <source>
        <dbReference type="ARBA" id="ARBA00022553"/>
    </source>
</evidence>
<dbReference type="PANTHER" id="PTHR46551:SF1">
    <property type="entry name" value="SAP DOMAIN-CONTAINING RIBONUCLEOPROTEIN"/>
    <property type="match status" value="1"/>
</dbReference>
<dbReference type="AlphaFoldDB" id="A0AB34KS69"/>
<feature type="compositionally biased region" description="Basic and acidic residues" evidence="3">
    <location>
        <begin position="194"/>
        <end position="205"/>
    </location>
</feature>
<dbReference type="Pfam" id="PF02037">
    <property type="entry name" value="SAP"/>
    <property type="match status" value="1"/>
</dbReference>
<dbReference type="GO" id="GO:0016973">
    <property type="term" value="P:poly(A)+ mRNA export from nucleus"/>
    <property type="evidence" value="ECO:0007669"/>
    <property type="project" value="TreeGrafter"/>
</dbReference>
<feature type="compositionally biased region" description="Low complexity" evidence="3">
    <location>
        <begin position="86"/>
        <end position="98"/>
    </location>
</feature>
<evidence type="ECO:0000256" key="2">
    <source>
        <dbReference type="ARBA" id="ARBA00046328"/>
    </source>
</evidence>
<reference evidence="5 6" key="1">
    <citation type="journal article" date="2020" name="Microbiol. Resour. Announc.">
        <title>Draft Genome Sequence of a Cladosporium Species Isolated from the Mesophotic Ascidian Didemnum maculosum.</title>
        <authorList>
            <person name="Gioti A."/>
            <person name="Siaperas R."/>
            <person name="Nikolaivits E."/>
            <person name="Le Goff G."/>
            <person name="Ouazzani J."/>
            <person name="Kotoulas G."/>
            <person name="Topakas E."/>
        </authorList>
    </citation>
    <scope>NUCLEOTIDE SEQUENCE [LARGE SCALE GENOMIC DNA]</scope>
    <source>
        <strain evidence="5 6">TM138-S3</strain>
    </source>
</reference>
<dbReference type="InterPro" id="IPR003034">
    <property type="entry name" value="SAP_dom"/>
</dbReference>
<dbReference type="InterPro" id="IPR040746">
    <property type="entry name" value="THO1_MOS11_C"/>
</dbReference>
<name>A0AB34KS69_9PEZI</name>
<feature type="compositionally biased region" description="Acidic residues" evidence="3">
    <location>
        <begin position="52"/>
        <end position="63"/>
    </location>
</feature>
<dbReference type="Gene3D" id="1.10.720.30">
    <property type="entry name" value="SAP domain"/>
    <property type="match status" value="1"/>
</dbReference>
<dbReference type="SMART" id="SM00513">
    <property type="entry name" value="SAP"/>
    <property type="match status" value="1"/>
</dbReference>
<dbReference type="PROSITE" id="PS50800">
    <property type="entry name" value="SAP"/>
    <property type="match status" value="1"/>
</dbReference>
<dbReference type="GO" id="GO:0005634">
    <property type="term" value="C:nucleus"/>
    <property type="evidence" value="ECO:0007669"/>
    <property type="project" value="TreeGrafter"/>
</dbReference>